<evidence type="ECO:0000256" key="5">
    <source>
        <dbReference type="SAM" id="MobiDB-lite"/>
    </source>
</evidence>
<dbReference type="PROSITE" id="PS50089">
    <property type="entry name" value="ZF_RING_2"/>
    <property type="match status" value="1"/>
</dbReference>
<feature type="region of interest" description="Disordered" evidence="5">
    <location>
        <begin position="302"/>
        <end position="358"/>
    </location>
</feature>
<dbReference type="SMART" id="SM00184">
    <property type="entry name" value="RING"/>
    <property type="match status" value="1"/>
</dbReference>
<evidence type="ECO:0000313" key="8">
    <source>
        <dbReference type="Proteomes" id="UP001050691"/>
    </source>
</evidence>
<proteinExistence type="predicted"/>
<dbReference type="Pfam" id="PF13639">
    <property type="entry name" value="zf-RING_2"/>
    <property type="match status" value="1"/>
</dbReference>
<dbReference type="PANTHER" id="PTHR22763">
    <property type="entry name" value="RING ZINC FINGER PROTEIN"/>
    <property type="match status" value="1"/>
</dbReference>
<dbReference type="InterPro" id="IPR001841">
    <property type="entry name" value="Znf_RING"/>
</dbReference>
<feature type="compositionally biased region" description="Polar residues" evidence="5">
    <location>
        <begin position="330"/>
        <end position="341"/>
    </location>
</feature>
<organism evidence="7 8">
    <name type="scientific">Clathrus columnatus</name>
    <dbReference type="NCBI Taxonomy" id="1419009"/>
    <lineage>
        <taxon>Eukaryota</taxon>
        <taxon>Fungi</taxon>
        <taxon>Dikarya</taxon>
        <taxon>Basidiomycota</taxon>
        <taxon>Agaricomycotina</taxon>
        <taxon>Agaricomycetes</taxon>
        <taxon>Phallomycetidae</taxon>
        <taxon>Phallales</taxon>
        <taxon>Clathraceae</taxon>
        <taxon>Clathrus</taxon>
    </lineage>
</organism>
<reference evidence="7" key="1">
    <citation type="submission" date="2021-10" db="EMBL/GenBank/DDBJ databases">
        <title>De novo Genome Assembly of Clathrus columnatus (Basidiomycota, Fungi) Using Illumina and Nanopore Sequence Data.</title>
        <authorList>
            <person name="Ogiso-Tanaka E."/>
            <person name="Itagaki H."/>
            <person name="Hosoya T."/>
            <person name="Hosaka K."/>
        </authorList>
    </citation>
    <scope>NUCLEOTIDE SEQUENCE</scope>
    <source>
        <strain evidence="7">MO-923</strain>
    </source>
</reference>
<dbReference type="GO" id="GO:0012505">
    <property type="term" value="C:endomembrane system"/>
    <property type="evidence" value="ECO:0007669"/>
    <property type="project" value="TreeGrafter"/>
</dbReference>
<dbReference type="GO" id="GO:0043161">
    <property type="term" value="P:proteasome-mediated ubiquitin-dependent protein catabolic process"/>
    <property type="evidence" value="ECO:0007669"/>
    <property type="project" value="TreeGrafter"/>
</dbReference>
<evidence type="ECO:0000313" key="7">
    <source>
        <dbReference type="EMBL" id="GJJ15920.1"/>
    </source>
</evidence>
<feature type="domain" description="RING-type" evidence="6">
    <location>
        <begin position="448"/>
        <end position="530"/>
    </location>
</feature>
<keyword evidence="2 4" id="KW-0863">Zinc-finger</keyword>
<gene>
    <name evidence="7" type="ORF">Clacol_010199</name>
</gene>
<protein>
    <recommendedName>
        <fullName evidence="6">RING-type domain-containing protein</fullName>
    </recommendedName>
</protein>
<evidence type="ECO:0000256" key="2">
    <source>
        <dbReference type="ARBA" id="ARBA00022771"/>
    </source>
</evidence>
<keyword evidence="1" id="KW-0479">Metal-binding</keyword>
<keyword evidence="8" id="KW-1185">Reference proteome</keyword>
<dbReference type="InterPro" id="IPR013083">
    <property type="entry name" value="Znf_RING/FYVE/PHD"/>
</dbReference>
<dbReference type="Gene3D" id="3.30.40.10">
    <property type="entry name" value="Zinc/RING finger domain, C3HC4 (zinc finger)"/>
    <property type="match status" value="1"/>
</dbReference>
<sequence>MADSPLTGKALLELQLEEHNNCRNSSTGLLHRVDREIDSCNDPWAVNCYEGSSCSATHSALAVEHITGFNYSFQDYHYLQHQPEPLLTPEIPPSVVSQSTLGIYPNFSSLVSTTAQQRQSMVYTTGVNQPSRTPGVERAFRSEPNLSSASFASIVAWRQDSNTMEGDCRHEGESCTSFHTLVHGASSHTVHQTVSDTLDNASISENITSGPRVTSSVSDSGRSSPSEYMLSTNIGYSLTSRGNVCPDNNTRTNISTRSSGHRINSTIRVLRSQSRGSTSIRSRRISSSSRSLSPLNIGLALYPPTNDADNLPMLLSPSDRSERDRPPTPVTISETGSQTLSEDSRSRFIHPGTPIQMHLPELPSLLDATSTPSERSDGSEIWLITNDGPSGSGLSMESSFNGGGGIAQDDEDVFGCDKERAKELLDGLEMVEPHLVRRYEKVRGEDICIICRDTFLRQAQAQGTATTTTDHPEVKKEIPRDSEDLHALSALPFSPSVSDSSIHAFPCAHLFHTTCLFPWLSIKTTCPTCRLDIDPHSLTLRIRQWFGISDNQEPSYVNVDILGRRIPWHKPQAPNIEEWIQARETEMLHQQ</sequence>
<dbReference type="GO" id="GO:0008270">
    <property type="term" value="F:zinc ion binding"/>
    <property type="evidence" value="ECO:0007669"/>
    <property type="project" value="UniProtKB-KW"/>
</dbReference>
<dbReference type="SUPFAM" id="SSF57850">
    <property type="entry name" value="RING/U-box"/>
    <property type="match status" value="1"/>
</dbReference>
<dbReference type="AlphaFoldDB" id="A0AAV5AT54"/>
<comment type="caution">
    <text evidence="7">The sequence shown here is derived from an EMBL/GenBank/DDBJ whole genome shotgun (WGS) entry which is preliminary data.</text>
</comment>
<dbReference type="InterPro" id="IPR050731">
    <property type="entry name" value="HRD1_E3_ubiq-ligases"/>
</dbReference>
<feature type="compositionally biased region" description="Low complexity" evidence="5">
    <location>
        <begin position="215"/>
        <end position="226"/>
    </location>
</feature>
<dbReference type="Proteomes" id="UP001050691">
    <property type="component" value="Unassembled WGS sequence"/>
</dbReference>
<accession>A0AAV5AT54</accession>
<evidence type="ECO:0000256" key="4">
    <source>
        <dbReference type="PROSITE-ProRule" id="PRU00175"/>
    </source>
</evidence>
<dbReference type="EMBL" id="BPWL01000011">
    <property type="protein sequence ID" value="GJJ15920.1"/>
    <property type="molecule type" value="Genomic_DNA"/>
</dbReference>
<name>A0AAV5AT54_9AGAM</name>
<feature type="region of interest" description="Disordered" evidence="5">
    <location>
        <begin position="242"/>
        <end position="264"/>
    </location>
</feature>
<evidence type="ECO:0000256" key="3">
    <source>
        <dbReference type="ARBA" id="ARBA00022833"/>
    </source>
</evidence>
<feature type="region of interest" description="Disordered" evidence="5">
    <location>
        <begin position="203"/>
        <end position="226"/>
    </location>
</feature>
<keyword evidence="3" id="KW-0862">Zinc</keyword>
<evidence type="ECO:0000259" key="6">
    <source>
        <dbReference type="PROSITE" id="PS50089"/>
    </source>
</evidence>
<feature type="compositionally biased region" description="Polar residues" evidence="5">
    <location>
        <begin position="203"/>
        <end position="214"/>
    </location>
</feature>
<dbReference type="GO" id="GO:0061630">
    <property type="term" value="F:ubiquitin protein ligase activity"/>
    <property type="evidence" value="ECO:0007669"/>
    <property type="project" value="TreeGrafter"/>
</dbReference>
<evidence type="ECO:0000256" key="1">
    <source>
        <dbReference type="ARBA" id="ARBA00022723"/>
    </source>
</evidence>